<dbReference type="Pfam" id="PF03969">
    <property type="entry name" value="AFG1_ATPase"/>
    <property type="match status" value="1"/>
</dbReference>
<dbReference type="GO" id="GO:0005524">
    <property type="term" value="F:ATP binding"/>
    <property type="evidence" value="ECO:0007669"/>
    <property type="project" value="UniProtKB-KW"/>
</dbReference>
<dbReference type="PANTHER" id="PTHR12169:SF6">
    <property type="entry name" value="AFG1-LIKE ATPASE"/>
    <property type="match status" value="1"/>
</dbReference>
<dbReference type="InterPro" id="IPR005654">
    <property type="entry name" value="ATPase_AFG1-like"/>
</dbReference>
<dbReference type="SUPFAM" id="SSF52540">
    <property type="entry name" value="P-loop containing nucleoside triphosphate hydrolases"/>
    <property type="match status" value="1"/>
</dbReference>
<dbReference type="InterPro" id="IPR027417">
    <property type="entry name" value="P-loop_NTPase"/>
</dbReference>
<dbReference type="GO" id="GO:0005737">
    <property type="term" value="C:cytoplasm"/>
    <property type="evidence" value="ECO:0007669"/>
    <property type="project" value="TreeGrafter"/>
</dbReference>
<keyword evidence="3" id="KW-0132">Cell division</keyword>
<organism evidence="3 4">
    <name type="scientific">Candidatus Endonucleibacter bathymodioli</name>
    <dbReference type="NCBI Taxonomy" id="539814"/>
    <lineage>
        <taxon>Bacteria</taxon>
        <taxon>Pseudomonadati</taxon>
        <taxon>Pseudomonadota</taxon>
        <taxon>Gammaproteobacteria</taxon>
        <taxon>Oceanospirillales</taxon>
        <taxon>Endozoicomonadaceae</taxon>
        <taxon>Candidatus Endonucleibacter</taxon>
    </lineage>
</organism>
<dbReference type="Gene3D" id="3.40.50.300">
    <property type="entry name" value="P-loop containing nucleotide triphosphate hydrolases"/>
    <property type="match status" value="1"/>
</dbReference>
<evidence type="ECO:0000256" key="1">
    <source>
        <dbReference type="ARBA" id="ARBA00022741"/>
    </source>
</evidence>
<keyword evidence="4" id="KW-1185">Reference proteome</keyword>
<dbReference type="GO" id="GO:0051301">
    <property type="term" value="P:cell division"/>
    <property type="evidence" value="ECO:0007669"/>
    <property type="project" value="UniProtKB-KW"/>
</dbReference>
<name>A0AA90SCK2_9GAMM</name>
<dbReference type="EMBL" id="JASXSV010000003">
    <property type="protein sequence ID" value="MDP0588192.1"/>
    <property type="molecule type" value="Genomic_DNA"/>
</dbReference>
<dbReference type="GO" id="GO:0032153">
    <property type="term" value="C:cell division site"/>
    <property type="evidence" value="ECO:0007669"/>
    <property type="project" value="TreeGrafter"/>
</dbReference>
<evidence type="ECO:0000313" key="3">
    <source>
        <dbReference type="EMBL" id="MDP0588192.1"/>
    </source>
</evidence>
<evidence type="ECO:0000313" key="4">
    <source>
        <dbReference type="Proteomes" id="UP001178148"/>
    </source>
</evidence>
<dbReference type="Proteomes" id="UP001178148">
    <property type="component" value="Unassembled WGS sequence"/>
</dbReference>
<evidence type="ECO:0000256" key="2">
    <source>
        <dbReference type="ARBA" id="ARBA00022840"/>
    </source>
</evidence>
<gene>
    <name evidence="3" type="primary">zapE</name>
    <name evidence="3" type="ORF">QS748_02900</name>
</gene>
<proteinExistence type="predicted"/>
<dbReference type="AlphaFoldDB" id="A0AA90SCK2"/>
<dbReference type="PANTHER" id="PTHR12169">
    <property type="entry name" value="ATPASE N2B"/>
    <property type="match status" value="1"/>
</dbReference>
<dbReference type="GO" id="GO:0016887">
    <property type="term" value="F:ATP hydrolysis activity"/>
    <property type="evidence" value="ECO:0007669"/>
    <property type="project" value="InterPro"/>
</dbReference>
<keyword evidence="1" id="KW-0547">Nucleotide-binding</keyword>
<accession>A0AA90SCK2</accession>
<keyword evidence="3" id="KW-0131">Cell cycle</keyword>
<dbReference type="NCBIfam" id="NF040713">
    <property type="entry name" value="ZapE"/>
    <property type="match status" value="1"/>
</dbReference>
<reference evidence="3 4" key="1">
    <citation type="journal article" date="2023" name="bioRxiv">
        <title>An intranuclear bacterial parasite of deep-sea mussels expresses apoptosis inhibitors acquired from its host.</title>
        <authorList>
            <person name="Gonzalez Porras M.A."/>
            <person name="Assie A."/>
            <person name="Tietjen M."/>
            <person name="Violette M."/>
            <person name="Kleiner M."/>
            <person name="Gruber-Vodicka H."/>
            <person name="Dubilier N."/>
            <person name="Leisch N."/>
        </authorList>
    </citation>
    <scope>NUCLEOTIDE SEQUENCE [LARGE SCALE GENOMIC DNA]</scope>
    <source>
        <strain evidence="3">IAP13</strain>
    </source>
</reference>
<keyword evidence="2" id="KW-0067">ATP-binding</keyword>
<sequence>MLEILEIRYLQDLAKYGYSYDHVQVEATKHLQSVFDRLTKTKSSVLPSWFTKKPESVKGLYLWGGVGRGKTWLMDSFYECLPFNNKLRMHFHHFMKHVHEELHMLSGHKNPLKKVASNMAQRAKTICFDEFFVEDIADAMILARLLKYLFEYGVTLVATSNVIPEDLYKNGLQRARFLSAIALLNKYTTVFNVDGDTDYRLRILENANTYHFPLNSKSHQQLQQAFTALSNHLSPVTCNTPIMIAGRKIDCITKSGGVGWFSFAALCCGPRSQNDYIHLARLFHTVIMEGLPQLSLGRDDQTRRFISLTDEFYDRNVALIISAETDINTIYCGRQLAFEFKRTVSRLQEMQSKDYLTRTHMND</sequence>
<comment type="caution">
    <text evidence="3">The sequence shown here is derived from an EMBL/GenBank/DDBJ whole genome shotgun (WGS) entry which is preliminary data.</text>
</comment>
<protein>
    <submittedName>
        <fullName evidence="3">Cell division protein ZapE</fullName>
    </submittedName>
</protein>